<reference evidence="3 4" key="1">
    <citation type="submission" date="2016-09" db="EMBL/GenBank/DDBJ databases">
        <title>Couchioplanes caeruleus draft genome sequence.</title>
        <authorList>
            <person name="Sheehan J."/>
            <person name="Caffrey P."/>
        </authorList>
    </citation>
    <scope>NUCLEOTIDE SEQUENCE [LARGE SCALE GENOMIC DNA]</scope>
    <source>
        <strain evidence="3 4">DSM 43634</strain>
    </source>
</reference>
<feature type="domain" description="UspA" evidence="2">
    <location>
        <begin position="5"/>
        <end position="133"/>
    </location>
</feature>
<comment type="similarity">
    <text evidence="1">Belongs to the universal stress protein A family.</text>
</comment>
<dbReference type="PRINTS" id="PR01438">
    <property type="entry name" value="UNVRSLSTRESS"/>
</dbReference>
<feature type="domain" description="UspA" evidence="2">
    <location>
        <begin position="143"/>
        <end position="268"/>
    </location>
</feature>
<organism evidence="3 4">
    <name type="scientific">Couchioplanes caeruleus subsp. caeruleus</name>
    <dbReference type="NCBI Taxonomy" id="56427"/>
    <lineage>
        <taxon>Bacteria</taxon>
        <taxon>Bacillati</taxon>
        <taxon>Actinomycetota</taxon>
        <taxon>Actinomycetes</taxon>
        <taxon>Micromonosporales</taxon>
        <taxon>Micromonosporaceae</taxon>
        <taxon>Couchioplanes</taxon>
    </lineage>
</organism>
<dbReference type="InterPro" id="IPR014729">
    <property type="entry name" value="Rossmann-like_a/b/a_fold"/>
</dbReference>
<evidence type="ECO:0000259" key="2">
    <source>
        <dbReference type="Pfam" id="PF00582"/>
    </source>
</evidence>
<proteinExistence type="inferred from homology"/>
<protein>
    <recommendedName>
        <fullName evidence="2">UspA domain-containing protein</fullName>
    </recommendedName>
</protein>
<gene>
    <name evidence="3" type="ORF">BG844_17890</name>
</gene>
<dbReference type="InterPro" id="IPR006015">
    <property type="entry name" value="Universal_stress_UspA"/>
</dbReference>
<dbReference type="AlphaFoldDB" id="A0A1K0GP96"/>
<evidence type="ECO:0000313" key="3">
    <source>
        <dbReference type="EMBL" id="OJF12940.1"/>
    </source>
</evidence>
<dbReference type="Pfam" id="PF00582">
    <property type="entry name" value="Usp"/>
    <property type="match status" value="2"/>
</dbReference>
<dbReference type="InterPro" id="IPR006016">
    <property type="entry name" value="UspA"/>
</dbReference>
<dbReference type="SUPFAM" id="SSF52402">
    <property type="entry name" value="Adenine nucleotide alpha hydrolases-like"/>
    <property type="match status" value="2"/>
</dbReference>
<dbReference type="PANTHER" id="PTHR46268:SF6">
    <property type="entry name" value="UNIVERSAL STRESS PROTEIN UP12"/>
    <property type="match status" value="1"/>
</dbReference>
<dbReference type="PANTHER" id="PTHR46268">
    <property type="entry name" value="STRESS RESPONSE PROTEIN NHAX"/>
    <property type="match status" value="1"/>
</dbReference>
<dbReference type="EMBL" id="MEIA01000185">
    <property type="protein sequence ID" value="OJF12940.1"/>
    <property type="molecule type" value="Genomic_DNA"/>
</dbReference>
<keyword evidence="4" id="KW-1185">Reference proteome</keyword>
<name>A0A1K0GP96_9ACTN</name>
<sequence length="268" mass="27580">MVKTRIVVGVDGSAGAVAAVRWAAAETRLRGADLRVVTAHHRKSPTARSTADEEAAAGILHTAVTQARAIAPDIEVRVLALPGYAVPVLLHAAEEAALLVVGSRPGSGLPGLPHGSVRTQVATRAKGSVVVVRGRSGPDAGPVVVGVGEDGSIAAPIIGRAFEEAALRGAPVLAVTAQDGARRPGPSAAETLGDDLDDLLDPWRRRFPGVPAAREFTGGDPGKVLVERSRQARLVVVGPRRHGFEGVMLGAAGTRLLERADCPVLIAR</sequence>
<comment type="caution">
    <text evidence="3">The sequence shown here is derived from an EMBL/GenBank/DDBJ whole genome shotgun (WGS) entry which is preliminary data.</text>
</comment>
<dbReference type="Gene3D" id="3.40.50.620">
    <property type="entry name" value="HUPs"/>
    <property type="match status" value="2"/>
</dbReference>
<accession>A0A1K0GP96</accession>
<dbReference type="Proteomes" id="UP000182486">
    <property type="component" value="Unassembled WGS sequence"/>
</dbReference>
<evidence type="ECO:0000313" key="4">
    <source>
        <dbReference type="Proteomes" id="UP000182486"/>
    </source>
</evidence>
<dbReference type="RefSeq" id="WP_071806477.1">
    <property type="nucleotide sequence ID" value="NZ_MEIA01000185.1"/>
</dbReference>
<evidence type="ECO:0000256" key="1">
    <source>
        <dbReference type="ARBA" id="ARBA00008791"/>
    </source>
</evidence>